<proteinExistence type="predicted"/>
<evidence type="ECO:0000313" key="2">
    <source>
        <dbReference type="Proteomes" id="UP001162992"/>
    </source>
</evidence>
<gene>
    <name evidence="1" type="ORF">O6H91_02G122200</name>
</gene>
<dbReference type="EMBL" id="CM055093">
    <property type="protein sequence ID" value="KAJ7566867.1"/>
    <property type="molecule type" value="Genomic_DNA"/>
</dbReference>
<evidence type="ECO:0000313" key="1">
    <source>
        <dbReference type="EMBL" id="KAJ7566867.1"/>
    </source>
</evidence>
<accession>A0ACC2EKF2</accession>
<sequence>MAAASIVASSFSSACSSLLTISSSSSSFATTAQSLSPSALKFIALRKGVLLKHKTLLSYSSDSRHKGREALKHNSCVCQAAGSAEIYLYGACVTSWKSMDGKDLLFVRPDAVFNGIKPISGGIPHCFPQFGPGEIQQHGFARNVTWNLLSTENQAGSPSVTLDIEESEYSQSMWGHAFKATYKVALEAERLRTELIIKNTDTRPFFFTTALHTYFSASIGGVSVKGLKGCRTLNKDPDPKNPIPGVEERDSVTFPAFVDCMYLNSPEELLLENGLGDRISIKNKGWTDAVLWNPYLTMEASYNDFVCVENAKLDKVHLQPGESWEAKQVISVV</sequence>
<reference evidence="2" key="1">
    <citation type="journal article" date="2024" name="Proc. Natl. Acad. Sci. U.S.A.">
        <title>Extraordinary preservation of gene collinearity over three hundred million years revealed in homosporous lycophytes.</title>
        <authorList>
            <person name="Li C."/>
            <person name="Wickell D."/>
            <person name="Kuo L.Y."/>
            <person name="Chen X."/>
            <person name="Nie B."/>
            <person name="Liao X."/>
            <person name="Peng D."/>
            <person name="Ji J."/>
            <person name="Jenkins J."/>
            <person name="Williams M."/>
            <person name="Shu S."/>
            <person name="Plott C."/>
            <person name="Barry K."/>
            <person name="Rajasekar S."/>
            <person name="Grimwood J."/>
            <person name="Han X."/>
            <person name="Sun S."/>
            <person name="Hou Z."/>
            <person name="He W."/>
            <person name="Dai G."/>
            <person name="Sun C."/>
            <person name="Schmutz J."/>
            <person name="Leebens-Mack J.H."/>
            <person name="Li F.W."/>
            <person name="Wang L."/>
        </authorList>
    </citation>
    <scope>NUCLEOTIDE SEQUENCE [LARGE SCALE GENOMIC DNA]</scope>
    <source>
        <strain evidence="2">cv. PW_Plant_1</strain>
    </source>
</reference>
<protein>
    <submittedName>
        <fullName evidence="1">Uncharacterized protein</fullName>
    </submittedName>
</protein>
<keyword evidence="2" id="KW-1185">Reference proteome</keyword>
<dbReference type="Proteomes" id="UP001162992">
    <property type="component" value="Chromosome 2"/>
</dbReference>
<organism evidence="1 2">
    <name type="scientific">Diphasiastrum complanatum</name>
    <name type="common">Issler's clubmoss</name>
    <name type="synonym">Lycopodium complanatum</name>
    <dbReference type="NCBI Taxonomy" id="34168"/>
    <lineage>
        <taxon>Eukaryota</taxon>
        <taxon>Viridiplantae</taxon>
        <taxon>Streptophyta</taxon>
        <taxon>Embryophyta</taxon>
        <taxon>Tracheophyta</taxon>
        <taxon>Lycopodiopsida</taxon>
        <taxon>Lycopodiales</taxon>
        <taxon>Lycopodiaceae</taxon>
        <taxon>Lycopodioideae</taxon>
        <taxon>Diphasiastrum</taxon>
    </lineage>
</organism>
<name>A0ACC2EKF2_DIPCM</name>
<comment type="caution">
    <text evidence="1">The sequence shown here is derived from an EMBL/GenBank/DDBJ whole genome shotgun (WGS) entry which is preliminary data.</text>
</comment>